<accession>A0A0C9SXC6</accession>
<evidence type="ECO:0000256" key="1">
    <source>
        <dbReference type="SAM" id="SignalP"/>
    </source>
</evidence>
<feature type="signal peptide" evidence="1">
    <location>
        <begin position="1"/>
        <end position="19"/>
    </location>
</feature>
<dbReference type="PANTHER" id="PTHR35567:SF1">
    <property type="entry name" value="CONSERVED FUNGAL PROTEIN (AFU_ORTHOLOGUE AFUA_1G14230)"/>
    <property type="match status" value="1"/>
</dbReference>
<dbReference type="HOGENOM" id="CLU_067863_3_1_1"/>
<dbReference type="InterPro" id="IPR021851">
    <property type="entry name" value="DUF3455"/>
</dbReference>
<evidence type="ECO:0008006" key="4">
    <source>
        <dbReference type="Google" id="ProtNLM"/>
    </source>
</evidence>
<dbReference type="AlphaFoldDB" id="A0A0C9SXC6"/>
<reference evidence="2 3" key="1">
    <citation type="submission" date="2014-06" db="EMBL/GenBank/DDBJ databases">
        <title>Evolutionary Origins and Diversification of the Mycorrhizal Mutualists.</title>
        <authorList>
            <consortium name="DOE Joint Genome Institute"/>
            <consortium name="Mycorrhizal Genomics Consortium"/>
            <person name="Kohler A."/>
            <person name="Kuo A."/>
            <person name="Nagy L.G."/>
            <person name="Floudas D."/>
            <person name="Copeland A."/>
            <person name="Barry K.W."/>
            <person name="Cichocki N."/>
            <person name="Veneault-Fourrey C."/>
            <person name="LaButti K."/>
            <person name="Lindquist E.A."/>
            <person name="Lipzen A."/>
            <person name="Lundell T."/>
            <person name="Morin E."/>
            <person name="Murat C."/>
            <person name="Riley R."/>
            <person name="Ohm R."/>
            <person name="Sun H."/>
            <person name="Tunlid A."/>
            <person name="Henrissat B."/>
            <person name="Grigoriev I.V."/>
            <person name="Hibbett D.S."/>
            <person name="Martin F."/>
        </authorList>
    </citation>
    <scope>NUCLEOTIDE SEQUENCE [LARGE SCALE GENOMIC DNA]</scope>
    <source>
        <strain evidence="2 3">FD-325 SS-3</strain>
    </source>
</reference>
<evidence type="ECO:0000313" key="2">
    <source>
        <dbReference type="EMBL" id="KII84270.1"/>
    </source>
</evidence>
<dbReference type="EMBL" id="KN832571">
    <property type="protein sequence ID" value="KII84270.1"/>
    <property type="molecule type" value="Genomic_DNA"/>
</dbReference>
<dbReference type="OrthoDB" id="1859733at2759"/>
<feature type="chain" id="PRO_5002213326" description="Malate dehydrogenase" evidence="1">
    <location>
        <begin position="20"/>
        <end position="240"/>
    </location>
</feature>
<sequence>MSFVALSLLCGVVPAMIAALPHQDRQLSGCDISNAKMTLPASQVALVEPNATTPSFIGLAIGVQNYTCSNTSTYTNVGAVAELFDVSCLYGKSAYTSVQTAAWDAWSAAPADVTAQDVIAFFSGAPEAKNAVLGQHFYVTNPITGTGVSPKWDFTSSGKTAGNPAAFVVGAKAGDIASPAGNTSNVDWLSVKPIQGDLASQIFRIDTTGGQPPASCTPGSAPISVKYTAKYWLFGGSVKK</sequence>
<keyword evidence="3" id="KW-1185">Reference proteome</keyword>
<keyword evidence="1" id="KW-0732">Signal</keyword>
<name>A0A0C9SXC6_PLICR</name>
<dbReference type="PANTHER" id="PTHR35567">
    <property type="entry name" value="MALATE DEHYDROGENASE (AFU_ORTHOLOGUE AFUA_2G13800)"/>
    <property type="match status" value="1"/>
</dbReference>
<dbReference type="Pfam" id="PF11937">
    <property type="entry name" value="DUF3455"/>
    <property type="match status" value="1"/>
</dbReference>
<dbReference type="Proteomes" id="UP000053263">
    <property type="component" value="Unassembled WGS sequence"/>
</dbReference>
<gene>
    <name evidence="2" type="ORF">PLICRDRAFT_57673</name>
</gene>
<protein>
    <recommendedName>
        <fullName evidence="4">Malate dehydrogenase</fullName>
    </recommendedName>
</protein>
<organism evidence="2 3">
    <name type="scientific">Plicaturopsis crispa FD-325 SS-3</name>
    <dbReference type="NCBI Taxonomy" id="944288"/>
    <lineage>
        <taxon>Eukaryota</taxon>
        <taxon>Fungi</taxon>
        <taxon>Dikarya</taxon>
        <taxon>Basidiomycota</taxon>
        <taxon>Agaricomycotina</taxon>
        <taxon>Agaricomycetes</taxon>
        <taxon>Agaricomycetidae</taxon>
        <taxon>Amylocorticiales</taxon>
        <taxon>Amylocorticiaceae</taxon>
        <taxon>Plicatura</taxon>
        <taxon>Plicaturopsis crispa</taxon>
    </lineage>
</organism>
<evidence type="ECO:0000313" key="3">
    <source>
        <dbReference type="Proteomes" id="UP000053263"/>
    </source>
</evidence>
<proteinExistence type="predicted"/>